<evidence type="ECO:0000313" key="16">
    <source>
        <dbReference type="EMBL" id="KAF2241106.1"/>
    </source>
</evidence>
<keyword evidence="11" id="KW-0753">Steroid metabolism</keyword>
<keyword evidence="12" id="KW-0413">Isomerase</keyword>
<evidence type="ECO:0000256" key="5">
    <source>
        <dbReference type="ARBA" id="ARBA00022955"/>
    </source>
</evidence>
<evidence type="ECO:0000256" key="2">
    <source>
        <dbReference type="ARBA" id="ARBA00008337"/>
    </source>
</evidence>
<dbReference type="GO" id="GO:0016126">
    <property type="term" value="P:sterol biosynthetic process"/>
    <property type="evidence" value="ECO:0007669"/>
    <property type="project" value="UniProtKB-KW"/>
</dbReference>
<evidence type="ECO:0000256" key="3">
    <source>
        <dbReference type="ARBA" id="ARBA00022516"/>
    </source>
</evidence>
<evidence type="ECO:0000259" key="15">
    <source>
        <dbReference type="PROSITE" id="PS51751"/>
    </source>
</evidence>
<reference evidence="16" key="1">
    <citation type="journal article" date="2020" name="Stud. Mycol.">
        <title>101 Dothideomycetes genomes: a test case for predicting lifestyles and emergence of pathogens.</title>
        <authorList>
            <person name="Haridas S."/>
            <person name="Albert R."/>
            <person name="Binder M."/>
            <person name="Bloem J."/>
            <person name="Labutti K."/>
            <person name="Salamov A."/>
            <person name="Andreopoulos B."/>
            <person name="Baker S."/>
            <person name="Barry K."/>
            <person name="Bills G."/>
            <person name="Bluhm B."/>
            <person name="Cannon C."/>
            <person name="Castanera R."/>
            <person name="Culley D."/>
            <person name="Daum C."/>
            <person name="Ezra D."/>
            <person name="Gonzalez J."/>
            <person name="Henrissat B."/>
            <person name="Kuo A."/>
            <person name="Liang C."/>
            <person name="Lipzen A."/>
            <person name="Lutzoni F."/>
            <person name="Magnuson J."/>
            <person name="Mondo S."/>
            <person name="Nolan M."/>
            <person name="Ohm R."/>
            <person name="Pangilinan J."/>
            <person name="Park H.-J."/>
            <person name="Ramirez L."/>
            <person name="Alfaro M."/>
            <person name="Sun H."/>
            <person name="Tritt A."/>
            <person name="Yoshinaga Y."/>
            <person name="Zwiers L.-H."/>
            <person name="Turgeon B."/>
            <person name="Goodwin S."/>
            <person name="Spatafora J."/>
            <person name="Crous P."/>
            <person name="Grigoriev I."/>
        </authorList>
    </citation>
    <scope>NUCLEOTIDE SEQUENCE</scope>
    <source>
        <strain evidence="16">CBS 122368</strain>
    </source>
</reference>
<evidence type="ECO:0000256" key="11">
    <source>
        <dbReference type="ARBA" id="ARBA00023221"/>
    </source>
</evidence>
<keyword evidence="7" id="KW-0756">Sterol biosynthesis</keyword>
<keyword evidence="8" id="KW-0443">Lipid metabolism</keyword>
<dbReference type="PANTHER" id="PTHR14207:SF0">
    <property type="entry name" value="3-BETA-HYDROXYSTEROID-DELTA(8),DELTA(7)-ISOMERASE"/>
    <property type="match status" value="1"/>
</dbReference>
<feature type="transmembrane region" description="Helical" evidence="14">
    <location>
        <begin position="81"/>
        <end position="103"/>
    </location>
</feature>
<feature type="transmembrane region" description="Helical" evidence="14">
    <location>
        <begin position="206"/>
        <end position="226"/>
    </location>
</feature>
<evidence type="ECO:0000256" key="7">
    <source>
        <dbReference type="ARBA" id="ARBA00023011"/>
    </source>
</evidence>
<dbReference type="GO" id="GO:0016020">
    <property type="term" value="C:membrane"/>
    <property type="evidence" value="ECO:0007669"/>
    <property type="project" value="UniProtKB-SubCell"/>
</dbReference>
<evidence type="ECO:0000256" key="13">
    <source>
        <dbReference type="PROSITE-ProRule" id="PRU01087"/>
    </source>
</evidence>
<dbReference type="InterPro" id="IPR007905">
    <property type="entry name" value="EBP"/>
</dbReference>
<dbReference type="OrthoDB" id="58557at2759"/>
<protein>
    <submittedName>
        <fullName evidence="16">EBDP4, emopamil-binding protein</fullName>
    </submittedName>
</protein>
<name>A0A6A6HSL5_9PLEO</name>
<dbReference type="Proteomes" id="UP000800094">
    <property type="component" value="Unassembled WGS sequence"/>
</dbReference>
<proteinExistence type="inferred from homology"/>
<evidence type="ECO:0000256" key="14">
    <source>
        <dbReference type="SAM" id="Phobius"/>
    </source>
</evidence>
<evidence type="ECO:0000256" key="4">
    <source>
        <dbReference type="ARBA" id="ARBA00022692"/>
    </source>
</evidence>
<dbReference type="InterPro" id="IPR033118">
    <property type="entry name" value="EXPERA"/>
</dbReference>
<dbReference type="RefSeq" id="XP_033676110.1">
    <property type="nucleotide sequence ID" value="XM_033830481.1"/>
</dbReference>
<feature type="transmembrane region" description="Helical" evidence="14">
    <location>
        <begin position="171"/>
        <end position="194"/>
    </location>
</feature>
<evidence type="ECO:0000313" key="17">
    <source>
        <dbReference type="Proteomes" id="UP000800094"/>
    </source>
</evidence>
<feature type="transmembrane region" description="Helical" evidence="14">
    <location>
        <begin position="134"/>
        <end position="159"/>
    </location>
</feature>
<organism evidence="16 17">
    <name type="scientific">Trematosphaeria pertusa</name>
    <dbReference type="NCBI Taxonomy" id="390896"/>
    <lineage>
        <taxon>Eukaryota</taxon>
        <taxon>Fungi</taxon>
        <taxon>Dikarya</taxon>
        <taxon>Ascomycota</taxon>
        <taxon>Pezizomycotina</taxon>
        <taxon>Dothideomycetes</taxon>
        <taxon>Pleosporomycetidae</taxon>
        <taxon>Pleosporales</taxon>
        <taxon>Massarineae</taxon>
        <taxon>Trematosphaeriaceae</taxon>
        <taxon>Trematosphaeria</taxon>
    </lineage>
</organism>
<dbReference type="PANTHER" id="PTHR14207">
    <property type="entry name" value="STEROL ISOMERASE"/>
    <property type="match status" value="1"/>
</dbReference>
<keyword evidence="17" id="KW-1185">Reference proteome</keyword>
<dbReference type="GeneID" id="54583811"/>
<evidence type="ECO:0000256" key="10">
    <source>
        <dbReference type="ARBA" id="ARBA00023166"/>
    </source>
</evidence>
<evidence type="ECO:0000256" key="9">
    <source>
        <dbReference type="ARBA" id="ARBA00023136"/>
    </source>
</evidence>
<gene>
    <name evidence="16" type="ORF">BU26DRAFT_525316</name>
</gene>
<dbReference type="GO" id="GO:0005783">
    <property type="term" value="C:endoplasmic reticulum"/>
    <property type="evidence" value="ECO:0007669"/>
    <property type="project" value="TreeGrafter"/>
</dbReference>
<keyword evidence="4 13" id="KW-0812">Transmembrane</keyword>
<evidence type="ECO:0000256" key="6">
    <source>
        <dbReference type="ARBA" id="ARBA00022989"/>
    </source>
</evidence>
<keyword evidence="6 13" id="KW-1133">Transmembrane helix</keyword>
<dbReference type="PROSITE" id="PS51751">
    <property type="entry name" value="EXPERA"/>
    <property type="match status" value="1"/>
</dbReference>
<feature type="transmembrane region" description="Helical" evidence="14">
    <location>
        <begin position="50"/>
        <end position="69"/>
    </location>
</feature>
<keyword evidence="3" id="KW-0444">Lipid biosynthesis</keyword>
<evidence type="ECO:0000256" key="12">
    <source>
        <dbReference type="ARBA" id="ARBA00023235"/>
    </source>
</evidence>
<evidence type="ECO:0000256" key="1">
    <source>
        <dbReference type="ARBA" id="ARBA00004141"/>
    </source>
</evidence>
<keyword evidence="5" id="KW-0752">Steroid biosynthesis</keyword>
<evidence type="ECO:0000256" key="8">
    <source>
        <dbReference type="ARBA" id="ARBA00023098"/>
    </source>
</evidence>
<keyword evidence="9 13" id="KW-0472">Membrane</keyword>
<feature type="domain" description="EXPERA" evidence="15">
    <location>
        <begin position="79"/>
        <end position="225"/>
    </location>
</feature>
<sequence>MASFLKSLLNPSPPPVAMPETAPVSPPHPYYPIEAEIVGYLANEWNTLELVSLFSAGCAVIFNVTYVVVKRVRPSVSASDLLVILWFVLCGCIHFFFEGYFAFNFRRMGGMQDLFGQLWKEYSLSDSRYLTQDAFVLCMETITAVCWGPLSFITAALVATDHPLRHPLQTIVSLGQLYGDVLYYATSMFDHWILDLSYSRPEAAYFWGYFVLMNSFWIVIPFYLLCTSVGASWRAFEALNKMEKALRRGAPNGSAKKRQ</sequence>
<accession>A0A6A6HSL5</accession>
<keyword evidence="10" id="KW-1207">Sterol metabolism</keyword>
<comment type="subcellular location">
    <subcellularLocation>
        <location evidence="1">Membrane</location>
        <topology evidence="1">Multi-pass membrane protein</topology>
    </subcellularLocation>
</comment>
<dbReference type="AlphaFoldDB" id="A0A6A6HSL5"/>
<dbReference type="GO" id="GO:0047750">
    <property type="term" value="F:cholestenol delta-isomerase activity"/>
    <property type="evidence" value="ECO:0007669"/>
    <property type="project" value="InterPro"/>
</dbReference>
<dbReference type="EMBL" id="ML987213">
    <property type="protein sequence ID" value="KAF2241106.1"/>
    <property type="molecule type" value="Genomic_DNA"/>
</dbReference>
<comment type="similarity">
    <text evidence="2">Belongs to the EBP family.</text>
</comment>
<dbReference type="GO" id="GO:0004769">
    <property type="term" value="F:steroid Delta-isomerase activity"/>
    <property type="evidence" value="ECO:0007669"/>
    <property type="project" value="TreeGrafter"/>
</dbReference>
<dbReference type="Pfam" id="PF05241">
    <property type="entry name" value="EBP"/>
    <property type="match status" value="1"/>
</dbReference>
<dbReference type="GO" id="GO:0000247">
    <property type="term" value="F:C-8 sterol isomerase activity"/>
    <property type="evidence" value="ECO:0007669"/>
    <property type="project" value="TreeGrafter"/>
</dbReference>